<name>A0A8H9IMJ7_9PSEU</name>
<evidence type="ECO:0000256" key="1">
    <source>
        <dbReference type="SAM" id="MobiDB-lite"/>
    </source>
</evidence>
<gene>
    <name evidence="2" type="ORF">GCM10017566_05090</name>
</gene>
<evidence type="ECO:0000313" key="2">
    <source>
        <dbReference type="EMBL" id="GHF35308.1"/>
    </source>
</evidence>
<dbReference type="EMBL" id="BNAV01000001">
    <property type="protein sequence ID" value="GHF35308.1"/>
    <property type="molecule type" value="Genomic_DNA"/>
</dbReference>
<proteinExistence type="predicted"/>
<organism evidence="2 3">
    <name type="scientific">Amycolatopsis bartoniae</name>
    <dbReference type="NCBI Taxonomy" id="941986"/>
    <lineage>
        <taxon>Bacteria</taxon>
        <taxon>Bacillati</taxon>
        <taxon>Actinomycetota</taxon>
        <taxon>Actinomycetes</taxon>
        <taxon>Pseudonocardiales</taxon>
        <taxon>Pseudonocardiaceae</taxon>
        <taxon>Amycolatopsis</taxon>
    </lineage>
</organism>
<reference evidence="2" key="2">
    <citation type="submission" date="2020-09" db="EMBL/GenBank/DDBJ databases">
        <authorList>
            <person name="Sun Q."/>
            <person name="Zhou Y."/>
        </authorList>
    </citation>
    <scope>NUCLEOTIDE SEQUENCE</scope>
    <source>
        <strain evidence="2">CGMCC 4.7679</strain>
    </source>
</reference>
<evidence type="ECO:0000313" key="3">
    <source>
        <dbReference type="Proteomes" id="UP000658656"/>
    </source>
</evidence>
<feature type="region of interest" description="Disordered" evidence="1">
    <location>
        <begin position="1"/>
        <end position="20"/>
    </location>
</feature>
<comment type="caution">
    <text evidence="2">The sequence shown here is derived from an EMBL/GenBank/DDBJ whole genome shotgun (WGS) entry which is preliminary data.</text>
</comment>
<keyword evidence="3" id="KW-1185">Reference proteome</keyword>
<dbReference type="AlphaFoldDB" id="A0A8H9IMJ7"/>
<dbReference type="Proteomes" id="UP000658656">
    <property type="component" value="Unassembled WGS sequence"/>
</dbReference>
<sequence>MRVPATANRDGSRGSTVSGAGPAIVEATIPTVTPRRPRALVTKVLLPGPMVSTSEAVLPEGIHDQASTRGGTAESSIPAEHKAHALGLASATGFVIVGITGTYILTRRPGVLAGAGHLRTIDAADAHQVGRRAYPPAGCGPATSGMPPRLAEVTQNPGPYPGVNDAPSLRP</sequence>
<feature type="region of interest" description="Disordered" evidence="1">
    <location>
        <begin position="136"/>
        <end position="171"/>
    </location>
</feature>
<accession>A0A8H9IMJ7</accession>
<reference evidence="2" key="1">
    <citation type="journal article" date="2014" name="Int. J. Syst. Evol. Microbiol.">
        <title>Complete genome sequence of Corynebacterium casei LMG S-19264T (=DSM 44701T), isolated from a smear-ripened cheese.</title>
        <authorList>
            <consortium name="US DOE Joint Genome Institute (JGI-PGF)"/>
            <person name="Walter F."/>
            <person name="Albersmeier A."/>
            <person name="Kalinowski J."/>
            <person name="Ruckert C."/>
        </authorList>
    </citation>
    <scope>NUCLEOTIDE SEQUENCE</scope>
    <source>
        <strain evidence="2">CGMCC 4.7679</strain>
    </source>
</reference>
<protein>
    <submittedName>
        <fullName evidence="2">Uncharacterized protein</fullName>
    </submittedName>
</protein>